<dbReference type="AlphaFoldDB" id="A0A317F8W0"/>
<organism evidence="2 3">
    <name type="scientific">Falsiroseomonas bella</name>
    <dbReference type="NCBI Taxonomy" id="2184016"/>
    <lineage>
        <taxon>Bacteria</taxon>
        <taxon>Pseudomonadati</taxon>
        <taxon>Pseudomonadota</taxon>
        <taxon>Alphaproteobacteria</taxon>
        <taxon>Acetobacterales</taxon>
        <taxon>Roseomonadaceae</taxon>
        <taxon>Falsiroseomonas</taxon>
    </lineage>
</organism>
<keyword evidence="3" id="KW-1185">Reference proteome</keyword>
<sequence length="247" mass="25272">MQPAVTERDRAAQLPLPLPVAPSAARADLVADASNAAALAWLDRPGDWPLHRLALFGPPGTGKSHMLRAAASDHGWRLLRGTELTEALALAEAPGTALDEAEAAPEPALFHLINRSAEAGAPLLLAAREAPARWPVALPDLASRLRATLAVGIAAPTEALLGALLAKHLADRQLRVAPEVHAWLLARIPREAAAIATTVAALDAAALAGGGAITRPLARAVLARLFGDDDGSVAEPPAASPPPGGMG</sequence>
<gene>
    <name evidence="2" type="ORF">DFH01_17970</name>
</gene>
<dbReference type="EMBL" id="QGNA01000004">
    <property type="protein sequence ID" value="PWS35494.1"/>
    <property type="molecule type" value="Genomic_DNA"/>
</dbReference>
<feature type="domain" description="Hda lid" evidence="1">
    <location>
        <begin position="164"/>
        <end position="222"/>
    </location>
</feature>
<dbReference type="GO" id="GO:0003688">
    <property type="term" value="F:DNA replication origin binding"/>
    <property type="evidence" value="ECO:0007669"/>
    <property type="project" value="TreeGrafter"/>
</dbReference>
<name>A0A317F8W0_9PROT</name>
<comment type="caution">
    <text evidence="2">The sequence shown here is derived from an EMBL/GenBank/DDBJ whole genome shotgun (WGS) entry which is preliminary data.</text>
</comment>
<reference evidence="3" key="1">
    <citation type="submission" date="2018-05" db="EMBL/GenBank/DDBJ databases">
        <authorList>
            <person name="Du Z."/>
            <person name="Wang X."/>
        </authorList>
    </citation>
    <scope>NUCLEOTIDE SEQUENCE [LARGE SCALE GENOMIC DNA]</scope>
    <source>
        <strain evidence="3">CQN31</strain>
    </source>
</reference>
<dbReference type="Proteomes" id="UP000245765">
    <property type="component" value="Unassembled WGS sequence"/>
</dbReference>
<dbReference type="PANTHER" id="PTHR30050">
    <property type="entry name" value="CHROMOSOMAL REPLICATION INITIATOR PROTEIN DNAA"/>
    <property type="match status" value="1"/>
</dbReference>
<protein>
    <submittedName>
        <fullName evidence="2">Chromosomal replication initiator DnaA</fullName>
    </submittedName>
</protein>
<evidence type="ECO:0000313" key="2">
    <source>
        <dbReference type="EMBL" id="PWS35494.1"/>
    </source>
</evidence>
<dbReference type="Gene3D" id="1.10.8.60">
    <property type="match status" value="1"/>
</dbReference>
<dbReference type="PANTHER" id="PTHR30050:SF5">
    <property type="entry name" value="DNAA REGULATORY INACTIVATOR HDA"/>
    <property type="match status" value="1"/>
</dbReference>
<evidence type="ECO:0000259" key="1">
    <source>
        <dbReference type="Pfam" id="PF22688"/>
    </source>
</evidence>
<dbReference type="Gene3D" id="3.40.50.300">
    <property type="entry name" value="P-loop containing nucleotide triphosphate hydrolases"/>
    <property type="match status" value="1"/>
</dbReference>
<dbReference type="Pfam" id="PF22688">
    <property type="entry name" value="Hda_lid"/>
    <property type="match status" value="1"/>
</dbReference>
<dbReference type="GO" id="GO:0006270">
    <property type="term" value="P:DNA replication initiation"/>
    <property type="evidence" value="ECO:0007669"/>
    <property type="project" value="TreeGrafter"/>
</dbReference>
<dbReference type="SUPFAM" id="SSF52540">
    <property type="entry name" value="P-loop containing nucleoside triphosphate hydrolases"/>
    <property type="match status" value="1"/>
</dbReference>
<accession>A0A317F8W0</accession>
<proteinExistence type="predicted"/>
<dbReference type="GO" id="GO:0005886">
    <property type="term" value="C:plasma membrane"/>
    <property type="evidence" value="ECO:0007669"/>
    <property type="project" value="TreeGrafter"/>
</dbReference>
<dbReference type="InterPro" id="IPR027417">
    <property type="entry name" value="P-loop_NTPase"/>
</dbReference>
<dbReference type="InterPro" id="IPR055199">
    <property type="entry name" value="Hda_lid"/>
</dbReference>
<evidence type="ECO:0000313" key="3">
    <source>
        <dbReference type="Proteomes" id="UP000245765"/>
    </source>
</evidence>